<sequence length="75" mass="8577">MRCGARERREETAGIERRTLLRLSPTAALTIPALRCAASRFGHRACSFALVPCNECFPTDVWSRNLWQIRLRFGL</sequence>
<keyword evidence="2" id="KW-1185">Reference proteome</keyword>
<dbReference type="EMBL" id="OZ020109">
    <property type="protein sequence ID" value="CAK9261940.1"/>
    <property type="molecule type" value="Genomic_DNA"/>
</dbReference>
<organism evidence="1 2">
    <name type="scientific">Sphagnum jensenii</name>
    <dbReference type="NCBI Taxonomy" id="128206"/>
    <lineage>
        <taxon>Eukaryota</taxon>
        <taxon>Viridiplantae</taxon>
        <taxon>Streptophyta</taxon>
        <taxon>Embryophyta</taxon>
        <taxon>Bryophyta</taxon>
        <taxon>Sphagnophytina</taxon>
        <taxon>Sphagnopsida</taxon>
        <taxon>Sphagnales</taxon>
        <taxon>Sphagnaceae</taxon>
        <taxon>Sphagnum</taxon>
    </lineage>
</organism>
<accession>A0ABP0W8S2</accession>
<dbReference type="Proteomes" id="UP001497444">
    <property type="component" value="Chromosome 14"/>
</dbReference>
<evidence type="ECO:0000313" key="2">
    <source>
        <dbReference type="Proteomes" id="UP001497444"/>
    </source>
</evidence>
<reference evidence="1" key="1">
    <citation type="submission" date="2024-02" db="EMBL/GenBank/DDBJ databases">
        <authorList>
            <consortium name="ELIXIR-Norway"/>
            <consortium name="Elixir Norway"/>
        </authorList>
    </citation>
    <scope>NUCLEOTIDE SEQUENCE</scope>
</reference>
<protein>
    <submittedName>
        <fullName evidence="1">Uncharacterized protein</fullName>
    </submittedName>
</protein>
<name>A0ABP0W8S2_9BRYO</name>
<proteinExistence type="predicted"/>
<evidence type="ECO:0000313" key="1">
    <source>
        <dbReference type="EMBL" id="CAK9261940.1"/>
    </source>
</evidence>
<gene>
    <name evidence="1" type="ORF">CSSPJE1EN1_LOCUS7418</name>
</gene>